<evidence type="ECO:0000313" key="3">
    <source>
        <dbReference type="EMBL" id="MFD0781596.1"/>
    </source>
</evidence>
<keyword evidence="2" id="KW-0812">Transmembrane</keyword>
<dbReference type="RefSeq" id="WP_378749052.1">
    <property type="nucleotide sequence ID" value="NZ_JBHSSV010000001.1"/>
</dbReference>
<organism evidence="3 4">
    <name type="scientific">Microbacterium koreense</name>
    <dbReference type="NCBI Taxonomy" id="323761"/>
    <lineage>
        <taxon>Bacteria</taxon>
        <taxon>Bacillati</taxon>
        <taxon>Actinomycetota</taxon>
        <taxon>Actinomycetes</taxon>
        <taxon>Micrococcales</taxon>
        <taxon>Microbacteriaceae</taxon>
        <taxon>Microbacterium</taxon>
    </lineage>
</organism>
<sequence length="201" mass="20952">MIRRARTLAVVVVLAVGALGIISSTQTWLTVFLDDDVRGTLDVSGADALPLLAPLSLATLALGAALTIVGIVLRYVFGALTLAIAALSAWGTLSVVTGPTTTHVASTVTEATGITGVAAVEQLVAGTARTPWPTVMLVAWSVLLVAGVYILVTAHAWRRTGRRYATAEISTTPTAGSRPHDAIDDWDELSRGEDPTTRPLD</sequence>
<reference evidence="4" key="1">
    <citation type="journal article" date="2019" name="Int. J. Syst. Evol. Microbiol.">
        <title>The Global Catalogue of Microorganisms (GCM) 10K type strain sequencing project: providing services to taxonomists for standard genome sequencing and annotation.</title>
        <authorList>
            <consortium name="The Broad Institute Genomics Platform"/>
            <consortium name="The Broad Institute Genome Sequencing Center for Infectious Disease"/>
            <person name="Wu L."/>
            <person name="Ma J."/>
        </authorList>
    </citation>
    <scope>NUCLEOTIDE SEQUENCE [LARGE SCALE GENOMIC DNA]</scope>
    <source>
        <strain evidence="4">CCUG 50754</strain>
    </source>
</reference>
<feature type="transmembrane region" description="Helical" evidence="2">
    <location>
        <begin position="75"/>
        <end position="93"/>
    </location>
</feature>
<evidence type="ECO:0000313" key="4">
    <source>
        <dbReference type="Proteomes" id="UP001597042"/>
    </source>
</evidence>
<evidence type="ECO:0000256" key="1">
    <source>
        <dbReference type="SAM" id="MobiDB-lite"/>
    </source>
</evidence>
<name>A0ABW2ZSG1_9MICO</name>
<proteinExistence type="predicted"/>
<dbReference type="Proteomes" id="UP001597042">
    <property type="component" value="Unassembled WGS sequence"/>
</dbReference>
<feature type="transmembrane region" description="Helical" evidence="2">
    <location>
        <begin position="48"/>
        <end position="68"/>
    </location>
</feature>
<dbReference type="InterPro" id="IPR019051">
    <property type="entry name" value="Trp_biosyn_TM_oprn/chp"/>
</dbReference>
<gene>
    <name evidence="3" type="ORF">ACFQZV_09865</name>
</gene>
<feature type="region of interest" description="Disordered" evidence="1">
    <location>
        <begin position="168"/>
        <end position="201"/>
    </location>
</feature>
<dbReference type="Pfam" id="PF09534">
    <property type="entry name" value="Trp_oprn_chp"/>
    <property type="match status" value="1"/>
</dbReference>
<feature type="compositionally biased region" description="Basic and acidic residues" evidence="1">
    <location>
        <begin position="178"/>
        <end position="201"/>
    </location>
</feature>
<accession>A0ABW2ZSG1</accession>
<keyword evidence="4" id="KW-1185">Reference proteome</keyword>
<evidence type="ECO:0000256" key="2">
    <source>
        <dbReference type="SAM" id="Phobius"/>
    </source>
</evidence>
<keyword evidence="2" id="KW-1133">Transmembrane helix</keyword>
<comment type="caution">
    <text evidence="3">The sequence shown here is derived from an EMBL/GenBank/DDBJ whole genome shotgun (WGS) entry which is preliminary data.</text>
</comment>
<feature type="transmembrane region" description="Helical" evidence="2">
    <location>
        <begin position="137"/>
        <end position="157"/>
    </location>
</feature>
<dbReference type="EMBL" id="JBHTIM010000001">
    <property type="protein sequence ID" value="MFD0781596.1"/>
    <property type="molecule type" value="Genomic_DNA"/>
</dbReference>
<keyword evidence="2" id="KW-0472">Membrane</keyword>
<protein>
    <submittedName>
        <fullName evidence="3">Trp biosynthesis-associated membrane protein</fullName>
    </submittedName>
</protein>